<dbReference type="EMBL" id="JACOOO010000001">
    <property type="protein sequence ID" value="MBC5627476.1"/>
    <property type="molecule type" value="Genomic_DNA"/>
</dbReference>
<organism evidence="1 2">
    <name type="scientific">Clostridium hominis</name>
    <dbReference type="NCBI Taxonomy" id="2763036"/>
    <lineage>
        <taxon>Bacteria</taxon>
        <taxon>Bacillati</taxon>
        <taxon>Bacillota</taxon>
        <taxon>Clostridia</taxon>
        <taxon>Eubacteriales</taxon>
        <taxon>Clostridiaceae</taxon>
        <taxon>Clostridium</taxon>
    </lineage>
</organism>
<sequence>MSLIIKAEKAIDLLKTKYLMKCKQSTYSGEKYNIKYLFEEKKGSKDLLIVFTACTKVGQKARYNYIKTLDEFKCNKLFILDDFGFDERGAYYLGKDKDFAIEKDVESLINYICEKIGPNKEFYIGSSKGGYAALYFGVRRKDTYIVVGAPQYNLGNYLNLPGHTEILKYIMGNCSQESIRILNELLKEVLIINKENRNKIFLHYSDKEETFDSDLKPLIDELRSLNYESEFDLEHYESHAELTKYYPQYIKKILSKNLSR</sequence>
<comment type="caution">
    <text evidence="1">The sequence shown here is derived from an EMBL/GenBank/DDBJ whole genome shotgun (WGS) entry which is preliminary data.</text>
</comment>
<dbReference type="Proteomes" id="UP000596929">
    <property type="component" value="Unassembled WGS sequence"/>
</dbReference>
<dbReference type="SUPFAM" id="SSF53474">
    <property type="entry name" value="alpha/beta-Hydrolases"/>
    <property type="match status" value="1"/>
</dbReference>
<name>A0ABR7D7X0_9CLOT</name>
<evidence type="ECO:0000313" key="2">
    <source>
        <dbReference type="Proteomes" id="UP000596929"/>
    </source>
</evidence>
<gene>
    <name evidence="1" type="ORF">H8S20_01065</name>
</gene>
<accession>A0ABR7D7X0</accession>
<keyword evidence="2" id="KW-1185">Reference proteome</keyword>
<evidence type="ECO:0008006" key="3">
    <source>
        <dbReference type="Google" id="ProtNLM"/>
    </source>
</evidence>
<dbReference type="Gene3D" id="3.40.50.1820">
    <property type="entry name" value="alpha/beta hydrolase"/>
    <property type="match status" value="1"/>
</dbReference>
<dbReference type="InterPro" id="IPR029058">
    <property type="entry name" value="AB_hydrolase_fold"/>
</dbReference>
<proteinExistence type="predicted"/>
<dbReference type="RefSeq" id="WP_186859067.1">
    <property type="nucleotide sequence ID" value="NZ_JACOOO010000001.1"/>
</dbReference>
<protein>
    <recommendedName>
        <fullName evidence="3">Accessory Sec system protein Asp2</fullName>
    </recommendedName>
</protein>
<reference evidence="1 2" key="1">
    <citation type="submission" date="2020-08" db="EMBL/GenBank/DDBJ databases">
        <title>Genome public.</title>
        <authorList>
            <person name="Liu C."/>
            <person name="Sun Q."/>
        </authorList>
    </citation>
    <scope>NUCLEOTIDE SEQUENCE [LARGE SCALE GENOMIC DNA]</scope>
    <source>
        <strain evidence="1 2">NSJ-6</strain>
    </source>
</reference>
<evidence type="ECO:0000313" key="1">
    <source>
        <dbReference type="EMBL" id="MBC5627476.1"/>
    </source>
</evidence>